<evidence type="ECO:0000313" key="5">
    <source>
        <dbReference type="Proteomes" id="UP000596427"/>
    </source>
</evidence>
<dbReference type="SUPFAM" id="SSF50346">
    <property type="entry name" value="PRC-barrel domain"/>
    <property type="match status" value="1"/>
</dbReference>
<name>A0A974PSE4_9HYPH</name>
<feature type="region of interest" description="Disordered" evidence="1">
    <location>
        <begin position="138"/>
        <end position="168"/>
    </location>
</feature>
<evidence type="ECO:0000259" key="3">
    <source>
        <dbReference type="Pfam" id="PF05239"/>
    </source>
</evidence>
<keyword evidence="5" id="KW-1185">Reference proteome</keyword>
<organism evidence="4 5">
    <name type="scientific">Xanthobacter dioxanivorans</name>
    <dbReference type="NCBI Taxonomy" id="2528964"/>
    <lineage>
        <taxon>Bacteria</taxon>
        <taxon>Pseudomonadati</taxon>
        <taxon>Pseudomonadota</taxon>
        <taxon>Alphaproteobacteria</taxon>
        <taxon>Hyphomicrobiales</taxon>
        <taxon>Xanthobacteraceae</taxon>
        <taxon>Xanthobacter</taxon>
    </lineage>
</organism>
<reference evidence="4 5" key="1">
    <citation type="submission" date="2020-10" db="EMBL/GenBank/DDBJ databases">
        <title>Degradation of 1,4-Dioxane by Xanthobacter sp. YN2, via a Novel Group-2 Soluble Di-Iron Monooxygenase.</title>
        <authorList>
            <person name="Ma F."/>
            <person name="Wang Y."/>
            <person name="Yang J."/>
            <person name="Guo H."/>
            <person name="Su D."/>
            <person name="Yu L."/>
        </authorList>
    </citation>
    <scope>NUCLEOTIDE SEQUENCE [LARGE SCALE GENOMIC DNA]</scope>
    <source>
        <strain evidence="4 5">YN2</strain>
    </source>
</reference>
<evidence type="ECO:0000256" key="1">
    <source>
        <dbReference type="SAM" id="MobiDB-lite"/>
    </source>
</evidence>
<dbReference type="RefSeq" id="WP_203195184.1">
    <property type="nucleotide sequence ID" value="NZ_CP063362.1"/>
</dbReference>
<dbReference type="PANTHER" id="PTHR36505">
    <property type="entry name" value="BLR1072 PROTEIN"/>
    <property type="match status" value="1"/>
</dbReference>
<sequence length="168" mass="17356">MNKMSIYAAAAAALLSTTAMAQQVTPNPAAPGVQVTPPMSSATGSVAFINRQAADQFLASHLIGMTVYGAADENLGEINDLLVDRTGNVMAAVIGVGGFLGVGEKNVAVPFRTVEITRNDKGERLVLRKTKDELKAAPTFARYDSAPATTGSVGSTTRPATPPPAPSR</sequence>
<dbReference type="Gene3D" id="2.30.30.240">
    <property type="entry name" value="PRC-barrel domain"/>
    <property type="match status" value="1"/>
</dbReference>
<dbReference type="Proteomes" id="UP000596427">
    <property type="component" value="Chromosome"/>
</dbReference>
<dbReference type="KEGG" id="xdi:EZH22_08190"/>
<feature type="domain" description="PRC-barrel" evidence="3">
    <location>
        <begin position="55"/>
        <end position="120"/>
    </location>
</feature>
<evidence type="ECO:0000256" key="2">
    <source>
        <dbReference type="SAM" id="SignalP"/>
    </source>
</evidence>
<gene>
    <name evidence="4" type="ORF">EZH22_08190</name>
</gene>
<proteinExistence type="predicted"/>
<dbReference type="InterPro" id="IPR011033">
    <property type="entry name" value="PRC_barrel-like_sf"/>
</dbReference>
<protein>
    <submittedName>
        <fullName evidence="4">PRC-barrel domain-containing protein</fullName>
    </submittedName>
</protein>
<keyword evidence="2" id="KW-0732">Signal</keyword>
<dbReference type="Pfam" id="PF05239">
    <property type="entry name" value="PRC"/>
    <property type="match status" value="1"/>
</dbReference>
<dbReference type="AlphaFoldDB" id="A0A974PSE4"/>
<dbReference type="PANTHER" id="PTHR36505:SF1">
    <property type="entry name" value="BLR1072 PROTEIN"/>
    <property type="match status" value="1"/>
</dbReference>
<dbReference type="EMBL" id="CP063362">
    <property type="protein sequence ID" value="QRG08270.1"/>
    <property type="molecule type" value="Genomic_DNA"/>
</dbReference>
<feature type="signal peptide" evidence="2">
    <location>
        <begin position="1"/>
        <end position="21"/>
    </location>
</feature>
<feature type="chain" id="PRO_5036915866" evidence="2">
    <location>
        <begin position="22"/>
        <end position="168"/>
    </location>
</feature>
<dbReference type="InterPro" id="IPR027275">
    <property type="entry name" value="PRC-brl_dom"/>
</dbReference>
<accession>A0A974PSE4</accession>
<evidence type="ECO:0000313" key="4">
    <source>
        <dbReference type="EMBL" id="QRG08270.1"/>
    </source>
</evidence>